<accession>A0A0R0C938</accession>
<gene>
    <name evidence="1" type="ORF">ABB26_15375</name>
</gene>
<proteinExistence type="predicted"/>
<evidence type="ECO:0000313" key="2">
    <source>
        <dbReference type="Proteomes" id="UP000050864"/>
    </source>
</evidence>
<evidence type="ECO:0000313" key="1">
    <source>
        <dbReference type="EMBL" id="KRG62663.1"/>
    </source>
</evidence>
<protein>
    <submittedName>
        <fullName evidence="1">Uncharacterized protein</fullName>
    </submittedName>
</protein>
<reference evidence="1 2" key="1">
    <citation type="submission" date="2015-05" db="EMBL/GenBank/DDBJ databases">
        <title>Genome sequencing and analysis of members of genus Stenotrophomonas.</title>
        <authorList>
            <person name="Patil P.P."/>
            <person name="Midha S."/>
            <person name="Patil P.B."/>
        </authorList>
    </citation>
    <scope>NUCLEOTIDE SEQUENCE [LARGE SCALE GENOMIC DNA]</scope>
    <source>
        <strain evidence="1 2">DSM 18929</strain>
    </source>
</reference>
<name>A0A0R0C938_9GAMM</name>
<dbReference type="EMBL" id="LDJI01000029">
    <property type="protein sequence ID" value="KRG62663.1"/>
    <property type="molecule type" value="Genomic_DNA"/>
</dbReference>
<sequence length="182" mass="17803">MDGAMDSRISNRITGFIGALVLVAASGSAAHASGARQGVKAQPGEIVLLRDVSARPAYRMQPPGLALIADPSPRKELGSALGAGGMDELSDADYAAMESGLAGSPLAGQHGQTTVERVTSGVVGGTMGRVTGDGGMLSGGQLARSIGGPMGAVGGATRGIGDQVRGALAQFPLGQPAGPGGK</sequence>
<keyword evidence="2" id="KW-1185">Reference proteome</keyword>
<dbReference type="Proteomes" id="UP000050864">
    <property type="component" value="Unassembled WGS sequence"/>
</dbReference>
<organism evidence="1 2">
    <name type="scientific">Stenotrophomonas humi</name>
    <dbReference type="NCBI Taxonomy" id="405444"/>
    <lineage>
        <taxon>Bacteria</taxon>
        <taxon>Pseudomonadati</taxon>
        <taxon>Pseudomonadota</taxon>
        <taxon>Gammaproteobacteria</taxon>
        <taxon>Lysobacterales</taxon>
        <taxon>Lysobacteraceae</taxon>
        <taxon>Stenotrophomonas</taxon>
    </lineage>
</organism>
<dbReference type="RefSeq" id="WP_057635580.1">
    <property type="nucleotide sequence ID" value="NZ_LDJI01000029.1"/>
</dbReference>
<dbReference type="PATRIC" id="fig|405444.3.peg.2185"/>
<dbReference type="AlphaFoldDB" id="A0A0R0C938"/>
<comment type="caution">
    <text evidence="1">The sequence shown here is derived from an EMBL/GenBank/DDBJ whole genome shotgun (WGS) entry which is preliminary data.</text>
</comment>
<dbReference type="STRING" id="405444.ABB26_15375"/>